<proteinExistence type="predicted"/>
<evidence type="ECO:0000256" key="1">
    <source>
        <dbReference type="ARBA" id="ARBA00022679"/>
    </source>
</evidence>
<dbReference type="EMBL" id="BAAABY010000001">
    <property type="protein sequence ID" value="GAA0440718.1"/>
    <property type="molecule type" value="Genomic_DNA"/>
</dbReference>
<dbReference type="Proteomes" id="UP001500909">
    <property type="component" value="Unassembled WGS sequence"/>
</dbReference>
<evidence type="ECO:0000256" key="2">
    <source>
        <dbReference type="ARBA" id="ARBA00023315"/>
    </source>
</evidence>
<feature type="domain" description="N-acetyltransferase" evidence="3">
    <location>
        <begin position="10"/>
        <end position="172"/>
    </location>
</feature>
<dbReference type="SUPFAM" id="SSF55729">
    <property type="entry name" value="Acyl-CoA N-acyltransferases (Nat)"/>
    <property type="match status" value="1"/>
</dbReference>
<dbReference type="PANTHER" id="PTHR43877:SF1">
    <property type="entry name" value="ACETYLTRANSFERASE"/>
    <property type="match status" value="1"/>
</dbReference>
<evidence type="ECO:0000313" key="5">
    <source>
        <dbReference type="Proteomes" id="UP001500909"/>
    </source>
</evidence>
<evidence type="ECO:0000313" key="4">
    <source>
        <dbReference type="EMBL" id="GAA0440718.1"/>
    </source>
</evidence>
<reference evidence="4 5" key="1">
    <citation type="journal article" date="2019" name="Int. J. Syst. Evol. Microbiol.">
        <title>The Global Catalogue of Microorganisms (GCM) 10K type strain sequencing project: providing services to taxonomists for standard genome sequencing and annotation.</title>
        <authorList>
            <consortium name="The Broad Institute Genomics Platform"/>
            <consortium name="The Broad Institute Genome Sequencing Center for Infectious Disease"/>
            <person name="Wu L."/>
            <person name="Ma J."/>
        </authorList>
    </citation>
    <scope>NUCLEOTIDE SEQUENCE [LARGE SCALE GENOMIC DNA]</scope>
    <source>
        <strain evidence="4 5">JCM 4805</strain>
    </source>
</reference>
<keyword evidence="1" id="KW-0808">Transferase</keyword>
<dbReference type="Pfam" id="PF00583">
    <property type="entry name" value="Acetyltransf_1"/>
    <property type="match status" value="1"/>
</dbReference>
<accession>A0ABN0Z9S6</accession>
<dbReference type="InterPro" id="IPR016181">
    <property type="entry name" value="Acyl_CoA_acyltransferase"/>
</dbReference>
<dbReference type="InterPro" id="IPR000182">
    <property type="entry name" value="GNAT_dom"/>
</dbReference>
<gene>
    <name evidence="4" type="ORF">GCM10010361_00810</name>
</gene>
<protein>
    <recommendedName>
        <fullName evidence="3">N-acetyltransferase domain-containing protein</fullName>
    </recommendedName>
</protein>
<keyword evidence="5" id="KW-1185">Reference proteome</keyword>
<comment type="caution">
    <text evidence="4">The sequence shown here is derived from an EMBL/GenBank/DDBJ whole genome shotgun (WGS) entry which is preliminary data.</text>
</comment>
<evidence type="ECO:0000259" key="3">
    <source>
        <dbReference type="PROSITE" id="PS51186"/>
    </source>
</evidence>
<keyword evidence="2" id="KW-0012">Acyltransferase</keyword>
<dbReference type="PROSITE" id="PS51186">
    <property type="entry name" value="GNAT"/>
    <property type="match status" value="1"/>
</dbReference>
<dbReference type="CDD" id="cd04301">
    <property type="entry name" value="NAT_SF"/>
    <property type="match status" value="1"/>
</dbReference>
<dbReference type="Gene3D" id="3.40.630.30">
    <property type="match status" value="1"/>
</dbReference>
<name>A0ABN0Z9S6_9ACTN</name>
<dbReference type="RefSeq" id="WP_346092148.1">
    <property type="nucleotide sequence ID" value="NZ_BAAABY010000001.1"/>
</dbReference>
<dbReference type="PANTHER" id="PTHR43877">
    <property type="entry name" value="AMINOALKYLPHOSPHONATE N-ACETYLTRANSFERASE-RELATED-RELATED"/>
    <property type="match status" value="1"/>
</dbReference>
<sequence length="176" mass="19299">MRNTASGPDLTVRAAATADLDALAALHSRARAQYFRGRLPDTMLDTPAERARWRETWEQALTCPATAVLCADRSGAPVGVAAYRPGTGAPVTDVELSQLHVDPAYWRSGVGSALHDACVAAWHEAGHTTARLQVYWHNRRARDFYARHGWRPDEVRRPAPDATHLSLLLTLTPGAR</sequence>
<dbReference type="InterPro" id="IPR050832">
    <property type="entry name" value="Bact_Acetyltransf"/>
</dbReference>
<organism evidence="4 5">
    <name type="scientific">Streptomyces olivaceiscleroticus</name>
    <dbReference type="NCBI Taxonomy" id="68245"/>
    <lineage>
        <taxon>Bacteria</taxon>
        <taxon>Bacillati</taxon>
        <taxon>Actinomycetota</taxon>
        <taxon>Actinomycetes</taxon>
        <taxon>Kitasatosporales</taxon>
        <taxon>Streptomycetaceae</taxon>
        <taxon>Streptomyces</taxon>
    </lineage>
</organism>